<evidence type="ECO:0000313" key="6">
    <source>
        <dbReference type="EMBL" id="KAL0912323.1"/>
    </source>
</evidence>
<name>A0ABD0UI25_DENTH</name>
<dbReference type="Pfam" id="PF14712">
    <property type="entry name" value="Snapin_Pallidin"/>
    <property type="match status" value="1"/>
</dbReference>
<evidence type="ECO:0000256" key="3">
    <source>
        <dbReference type="ARBA" id="ARBA00033330"/>
    </source>
</evidence>
<keyword evidence="7" id="KW-1185">Reference proteome</keyword>
<evidence type="ECO:0000256" key="5">
    <source>
        <dbReference type="SAM" id="Phobius"/>
    </source>
</evidence>
<keyword evidence="5" id="KW-0812">Transmembrane</keyword>
<protein>
    <recommendedName>
        <fullName evidence="3">Biogenesis of lysosome-related organelles complex 1 subunit 7</fullName>
    </recommendedName>
</protein>
<gene>
    <name evidence="6" type="ORF">M5K25_018287</name>
</gene>
<dbReference type="Proteomes" id="UP001552299">
    <property type="component" value="Unassembled WGS sequence"/>
</dbReference>
<comment type="caution">
    <text evidence="6">The sequence shown here is derived from an EMBL/GenBank/DDBJ whole genome shotgun (WGS) entry which is preliminary data.</text>
</comment>
<keyword evidence="2" id="KW-0175">Coiled coil</keyword>
<reference evidence="6 7" key="1">
    <citation type="journal article" date="2024" name="Plant Biotechnol. J.">
        <title>Dendrobium thyrsiflorum genome and its molecular insights into genes involved in important horticultural traits.</title>
        <authorList>
            <person name="Chen B."/>
            <person name="Wang J.Y."/>
            <person name="Zheng P.J."/>
            <person name="Li K.L."/>
            <person name="Liang Y.M."/>
            <person name="Chen X.F."/>
            <person name="Zhang C."/>
            <person name="Zhao X."/>
            <person name="He X."/>
            <person name="Zhang G.Q."/>
            <person name="Liu Z.J."/>
            <person name="Xu Q."/>
        </authorList>
    </citation>
    <scope>NUCLEOTIDE SEQUENCE [LARGE SCALE GENOMIC DNA]</scope>
    <source>
        <strain evidence="6">GZMU011</strain>
    </source>
</reference>
<evidence type="ECO:0000256" key="4">
    <source>
        <dbReference type="SAM" id="MobiDB-lite"/>
    </source>
</evidence>
<accession>A0ABD0UI25</accession>
<organism evidence="6 7">
    <name type="scientific">Dendrobium thyrsiflorum</name>
    <name type="common">Pinecone-like raceme dendrobium</name>
    <name type="synonym">Orchid</name>
    <dbReference type="NCBI Taxonomy" id="117978"/>
    <lineage>
        <taxon>Eukaryota</taxon>
        <taxon>Viridiplantae</taxon>
        <taxon>Streptophyta</taxon>
        <taxon>Embryophyta</taxon>
        <taxon>Tracheophyta</taxon>
        <taxon>Spermatophyta</taxon>
        <taxon>Magnoliopsida</taxon>
        <taxon>Liliopsida</taxon>
        <taxon>Asparagales</taxon>
        <taxon>Orchidaceae</taxon>
        <taxon>Epidendroideae</taxon>
        <taxon>Malaxideae</taxon>
        <taxon>Dendrobiinae</taxon>
        <taxon>Dendrobium</taxon>
    </lineage>
</organism>
<dbReference type="PANTHER" id="PTHR31305">
    <property type="entry name" value="SNARE-ASSOCIATED PROTEIN SNAPIN"/>
    <property type="match status" value="1"/>
</dbReference>
<comment type="similarity">
    <text evidence="1">Belongs to the SNAPIN family.</text>
</comment>
<feature type="transmembrane region" description="Helical" evidence="5">
    <location>
        <begin position="159"/>
        <end position="179"/>
    </location>
</feature>
<dbReference type="AlphaFoldDB" id="A0ABD0UI25"/>
<keyword evidence="5" id="KW-1133">Transmembrane helix</keyword>
<evidence type="ECO:0000256" key="2">
    <source>
        <dbReference type="ARBA" id="ARBA00023054"/>
    </source>
</evidence>
<sequence>MDSEDPSPQTASPLAATGNATAADSNAGLMNYDEAEPICHREGCEALSRAISSTLGAVMSEFDSRVDGASRSQDELCLTIDRLTGELDKLLEDAPLSFIMQNAAKITSVRRRVSALNLVLKSIQRRLDNIDRMLSTSLPEVVKQQIRSLRSSAMANAKLISFFSVICVLLAMGSLVQIAEARLLKEEGINEVESGRKQFLPPPGVPGFPFPPFPFTLPPFPSFPLPPFLPPFPFPGVPLPPIGLPPIFPPNLP</sequence>
<proteinExistence type="inferred from homology"/>
<dbReference type="InterPro" id="IPR017246">
    <property type="entry name" value="Snapin"/>
</dbReference>
<dbReference type="PANTHER" id="PTHR31305:SF2">
    <property type="entry name" value="SNARE-ASSOCIATED PROTEIN SNAPIN"/>
    <property type="match status" value="1"/>
</dbReference>
<evidence type="ECO:0000256" key="1">
    <source>
        <dbReference type="ARBA" id="ARBA00006111"/>
    </source>
</evidence>
<evidence type="ECO:0000313" key="7">
    <source>
        <dbReference type="Proteomes" id="UP001552299"/>
    </source>
</evidence>
<keyword evidence="5" id="KW-0472">Membrane</keyword>
<feature type="region of interest" description="Disordered" evidence="4">
    <location>
        <begin position="1"/>
        <end position="20"/>
    </location>
</feature>
<dbReference type="EMBL" id="JANQDX010000014">
    <property type="protein sequence ID" value="KAL0912323.1"/>
    <property type="molecule type" value="Genomic_DNA"/>
</dbReference>
<dbReference type="InterPro" id="IPR028119">
    <property type="entry name" value="Snapin/Pallidin/Snn1"/>
</dbReference>